<evidence type="ECO:0000313" key="2">
    <source>
        <dbReference type="EMBL" id="RFU93622.1"/>
    </source>
</evidence>
<sequence length="61" mass="6942">MPWGIDTFHSFISLATDLHAMLVFFVFGSLFSIMHVILFIALYGLMVSLFLFLGQSKTKKI</sequence>
<organism evidence="2 3">
    <name type="scientific">Sphaerochaeta halotolerans</name>
    <dbReference type="NCBI Taxonomy" id="2293840"/>
    <lineage>
        <taxon>Bacteria</taxon>
        <taxon>Pseudomonadati</taxon>
        <taxon>Spirochaetota</taxon>
        <taxon>Spirochaetia</taxon>
        <taxon>Spirochaetales</taxon>
        <taxon>Sphaerochaetaceae</taxon>
        <taxon>Sphaerochaeta</taxon>
    </lineage>
</organism>
<evidence type="ECO:0000256" key="1">
    <source>
        <dbReference type="SAM" id="Phobius"/>
    </source>
</evidence>
<protein>
    <submittedName>
        <fullName evidence="2">Uncharacterized protein</fullName>
    </submittedName>
</protein>
<dbReference type="AlphaFoldDB" id="A0A372MCW5"/>
<proteinExistence type="predicted"/>
<name>A0A372MCW5_9SPIR</name>
<comment type="caution">
    <text evidence="2">The sequence shown here is derived from an EMBL/GenBank/DDBJ whole genome shotgun (WGS) entry which is preliminary data.</text>
</comment>
<keyword evidence="3" id="KW-1185">Reference proteome</keyword>
<reference evidence="2 3" key="2">
    <citation type="submission" date="2018-09" db="EMBL/GenBank/DDBJ databases">
        <title>Genome of Sphaerochaeta halotolerans strain 4-11.</title>
        <authorList>
            <person name="Nazina T.N."/>
            <person name="Sokolova D.S."/>
        </authorList>
    </citation>
    <scope>NUCLEOTIDE SEQUENCE [LARGE SCALE GENOMIC DNA]</scope>
    <source>
        <strain evidence="2 3">4-11</strain>
    </source>
</reference>
<keyword evidence="1" id="KW-0472">Membrane</keyword>
<evidence type="ECO:0000313" key="3">
    <source>
        <dbReference type="Proteomes" id="UP000264002"/>
    </source>
</evidence>
<dbReference type="Proteomes" id="UP000264002">
    <property type="component" value="Unassembled WGS sequence"/>
</dbReference>
<dbReference type="EMBL" id="QUWK01000036">
    <property type="protein sequence ID" value="RFU93622.1"/>
    <property type="molecule type" value="Genomic_DNA"/>
</dbReference>
<accession>A0A372MCW5</accession>
<gene>
    <name evidence="2" type="ORF">DYP60_13855</name>
</gene>
<feature type="transmembrane region" description="Helical" evidence="1">
    <location>
        <begin position="20"/>
        <end position="53"/>
    </location>
</feature>
<reference evidence="3" key="1">
    <citation type="submission" date="2018-08" db="EMBL/GenBank/DDBJ databases">
        <authorList>
            <person name="Grouzdev D.S."/>
            <person name="Krutkina M.S."/>
        </authorList>
    </citation>
    <scope>NUCLEOTIDE SEQUENCE [LARGE SCALE GENOMIC DNA]</scope>
    <source>
        <strain evidence="3">4-11</strain>
    </source>
</reference>
<keyword evidence="1" id="KW-0812">Transmembrane</keyword>
<keyword evidence="1" id="KW-1133">Transmembrane helix</keyword>